<name>A0ABD5U4M5_9EURY</name>
<feature type="domain" description="DUF7094" evidence="3">
    <location>
        <begin position="232"/>
        <end position="338"/>
    </location>
</feature>
<evidence type="ECO:0000313" key="5">
    <source>
        <dbReference type="EMBL" id="MFC6826821.1"/>
    </source>
</evidence>
<evidence type="ECO:0000259" key="3">
    <source>
        <dbReference type="Pfam" id="PF23375"/>
    </source>
</evidence>
<dbReference type="Pfam" id="PF23375">
    <property type="entry name" value="DUF7094"/>
    <property type="match status" value="1"/>
</dbReference>
<sequence>MRALPVTLAVLLVLSSVAAAAGTTATPPDTAAPSQTADPLRGGPVVDEETNRATPSRGLIANETARTERLGVLGIPPSAVERSTLETRTVDLGPALSFESNATAARMETLRRIDRIESAPTVERRQQLLLGELSNVEQRVINLRARQRTVLSAYSAGEMSARRLLIELAIIDIRASALEERRSRIAELAQSTPDFSITERSADLERELDTFTGPVRRHVVTVLSGEAESSRFFVQSGPDSVVLGVIRNGTYVREAYRGNLRQRGAESITTPEALNITAELYPNIYALRLAQNGSDVVGSGDSYLVRIQHERGHLSAFVDSGSKTVFKEYQRRPLDTMETEKAGTAVKDGLELTAYRTYSGGPVLIRLNDSETGKPVDARITVGPTGGRSTSVGRTGEDGQLWTLAPGQSYQITAIDDISVVLLSVESSEPPLIHEEQTNRTTETPEE</sequence>
<evidence type="ECO:0000256" key="1">
    <source>
        <dbReference type="SAM" id="MobiDB-lite"/>
    </source>
</evidence>
<dbReference type="InterPro" id="IPR055522">
    <property type="entry name" value="DUF7096"/>
</dbReference>
<organism evidence="5 6">
    <name type="scientific">Halopelagius fulvigenes</name>
    <dbReference type="NCBI Taxonomy" id="1198324"/>
    <lineage>
        <taxon>Archaea</taxon>
        <taxon>Methanobacteriati</taxon>
        <taxon>Methanobacteriota</taxon>
        <taxon>Stenosarchaea group</taxon>
        <taxon>Halobacteria</taxon>
        <taxon>Halobacteriales</taxon>
        <taxon>Haloferacaceae</taxon>
    </lineage>
</organism>
<dbReference type="InterPro" id="IPR055520">
    <property type="entry name" value="DUF7094"/>
</dbReference>
<keyword evidence="6" id="KW-1185">Reference proteome</keyword>
<gene>
    <name evidence="5" type="ORF">ACFQEV_17745</name>
</gene>
<dbReference type="Proteomes" id="UP001596408">
    <property type="component" value="Unassembled WGS sequence"/>
</dbReference>
<evidence type="ECO:0000313" key="6">
    <source>
        <dbReference type="Proteomes" id="UP001596408"/>
    </source>
</evidence>
<evidence type="ECO:0008006" key="7">
    <source>
        <dbReference type="Google" id="ProtNLM"/>
    </source>
</evidence>
<dbReference type="RefSeq" id="WP_379698921.1">
    <property type="nucleotide sequence ID" value="NZ_JBHSXH010000015.1"/>
</dbReference>
<reference evidence="5 6" key="1">
    <citation type="journal article" date="2019" name="Int. J. Syst. Evol. Microbiol.">
        <title>The Global Catalogue of Microorganisms (GCM) 10K type strain sequencing project: providing services to taxonomists for standard genome sequencing and annotation.</title>
        <authorList>
            <consortium name="The Broad Institute Genomics Platform"/>
            <consortium name="The Broad Institute Genome Sequencing Center for Infectious Disease"/>
            <person name="Wu L."/>
            <person name="Ma J."/>
        </authorList>
    </citation>
    <scope>NUCLEOTIDE SEQUENCE [LARGE SCALE GENOMIC DNA]</scope>
    <source>
        <strain evidence="5 6">YIM 94188</strain>
    </source>
</reference>
<accession>A0ABD5U4M5</accession>
<dbReference type="AlphaFoldDB" id="A0ABD5U4M5"/>
<feature type="domain" description="DUF7096" evidence="4">
    <location>
        <begin position="2"/>
        <end position="228"/>
    </location>
</feature>
<dbReference type="EMBL" id="JBHSXH010000015">
    <property type="protein sequence ID" value="MFC6826821.1"/>
    <property type="molecule type" value="Genomic_DNA"/>
</dbReference>
<dbReference type="Pfam" id="PF23374">
    <property type="entry name" value="Fn3_arc"/>
    <property type="match status" value="1"/>
</dbReference>
<feature type="domain" description="Fibronectin-III type-like" evidence="2">
    <location>
        <begin position="344"/>
        <end position="421"/>
    </location>
</feature>
<protein>
    <recommendedName>
        <fullName evidence="7">Secreted protein</fullName>
    </recommendedName>
</protein>
<feature type="region of interest" description="Disordered" evidence="1">
    <location>
        <begin position="428"/>
        <end position="447"/>
    </location>
</feature>
<evidence type="ECO:0000259" key="2">
    <source>
        <dbReference type="Pfam" id="PF23374"/>
    </source>
</evidence>
<comment type="caution">
    <text evidence="5">The sequence shown here is derived from an EMBL/GenBank/DDBJ whole genome shotgun (WGS) entry which is preliminary data.</text>
</comment>
<feature type="compositionally biased region" description="Low complexity" evidence="1">
    <location>
        <begin position="23"/>
        <end position="39"/>
    </location>
</feature>
<proteinExistence type="predicted"/>
<feature type="region of interest" description="Disordered" evidence="1">
    <location>
        <begin position="23"/>
        <end position="61"/>
    </location>
</feature>
<dbReference type="Pfam" id="PF23379">
    <property type="entry name" value="DUF7096"/>
    <property type="match status" value="1"/>
</dbReference>
<evidence type="ECO:0000259" key="4">
    <source>
        <dbReference type="Pfam" id="PF23379"/>
    </source>
</evidence>
<dbReference type="InterPro" id="IPR056397">
    <property type="entry name" value="Fn3_arc"/>
</dbReference>